<accession>A0AAV0JKB5</accession>
<dbReference type="AlphaFoldDB" id="A0AAV0JKB5"/>
<keyword evidence="2" id="KW-1185">Reference proteome</keyword>
<comment type="caution">
    <text evidence="1">The sequence shown here is derived from an EMBL/GenBank/DDBJ whole genome shotgun (WGS) entry which is preliminary data.</text>
</comment>
<organism evidence="1 2">
    <name type="scientific">Linum tenue</name>
    <dbReference type="NCBI Taxonomy" id="586396"/>
    <lineage>
        <taxon>Eukaryota</taxon>
        <taxon>Viridiplantae</taxon>
        <taxon>Streptophyta</taxon>
        <taxon>Embryophyta</taxon>
        <taxon>Tracheophyta</taxon>
        <taxon>Spermatophyta</taxon>
        <taxon>Magnoliopsida</taxon>
        <taxon>eudicotyledons</taxon>
        <taxon>Gunneridae</taxon>
        <taxon>Pentapetalae</taxon>
        <taxon>rosids</taxon>
        <taxon>fabids</taxon>
        <taxon>Malpighiales</taxon>
        <taxon>Linaceae</taxon>
        <taxon>Linum</taxon>
    </lineage>
</organism>
<protein>
    <submittedName>
        <fullName evidence="1">Uncharacterized protein</fullName>
    </submittedName>
</protein>
<dbReference type="EMBL" id="CAMGYJ010000005">
    <property type="protein sequence ID" value="CAI0410397.1"/>
    <property type="molecule type" value="Genomic_DNA"/>
</dbReference>
<evidence type="ECO:0000313" key="1">
    <source>
        <dbReference type="EMBL" id="CAI0410397.1"/>
    </source>
</evidence>
<evidence type="ECO:0000313" key="2">
    <source>
        <dbReference type="Proteomes" id="UP001154282"/>
    </source>
</evidence>
<gene>
    <name evidence="1" type="ORF">LITE_LOCUS14756</name>
</gene>
<name>A0AAV0JKB5_9ROSI</name>
<sequence length="33" mass="3910">MEENFEEIEELEQELKESCLDDCTIMSDLVDDD</sequence>
<proteinExistence type="predicted"/>
<reference evidence="1" key="1">
    <citation type="submission" date="2022-08" db="EMBL/GenBank/DDBJ databases">
        <authorList>
            <person name="Gutierrez-Valencia J."/>
        </authorList>
    </citation>
    <scope>NUCLEOTIDE SEQUENCE</scope>
</reference>
<dbReference type="Proteomes" id="UP001154282">
    <property type="component" value="Unassembled WGS sequence"/>
</dbReference>